<name>A0A8J6N8Q5_9BACT</name>
<dbReference type="PANTHER" id="PTHR30383:SF5">
    <property type="entry name" value="SGNH HYDROLASE-TYPE ESTERASE DOMAIN-CONTAINING PROTEIN"/>
    <property type="match status" value="1"/>
</dbReference>
<dbReference type="InterPro" id="IPR036514">
    <property type="entry name" value="SGNH_hydro_sf"/>
</dbReference>
<evidence type="ECO:0000259" key="1">
    <source>
        <dbReference type="Pfam" id="PF13472"/>
    </source>
</evidence>
<sequence length="177" mass="19965">MNPQNILLIGDSLIAEGNWPTLLPTMTTSARGIPGETAQELLDRLTHLAPEIMTSDATVIMIGTNNLLMEDYTFPQIISRIIHSIKKLRPDIKLVTCSLFPFQSPWLAPDAIQRLNETTESICRAEQVFFHNLLPSFTASQVKLFQEDGIHLNETGYRVWGKSLSKTIAKYLDEDYC</sequence>
<organism evidence="2 3">
    <name type="scientific">Candidatus Desulfatifera sulfidica</name>
    <dbReference type="NCBI Taxonomy" id="2841691"/>
    <lineage>
        <taxon>Bacteria</taxon>
        <taxon>Pseudomonadati</taxon>
        <taxon>Thermodesulfobacteriota</taxon>
        <taxon>Desulfobulbia</taxon>
        <taxon>Desulfobulbales</taxon>
        <taxon>Desulfobulbaceae</taxon>
        <taxon>Candidatus Desulfatifera</taxon>
    </lineage>
</organism>
<dbReference type="InterPro" id="IPR051532">
    <property type="entry name" value="Ester_Hydrolysis_Enzymes"/>
</dbReference>
<dbReference type="GO" id="GO:0004622">
    <property type="term" value="F:phosphatidylcholine lysophospholipase activity"/>
    <property type="evidence" value="ECO:0007669"/>
    <property type="project" value="TreeGrafter"/>
</dbReference>
<feature type="domain" description="SGNH hydrolase-type esterase" evidence="1">
    <location>
        <begin position="9"/>
        <end position="159"/>
    </location>
</feature>
<dbReference type="Gene3D" id="3.40.50.1110">
    <property type="entry name" value="SGNH hydrolase"/>
    <property type="match status" value="1"/>
</dbReference>
<dbReference type="AlphaFoldDB" id="A0A8J6N8Q5"/>
<comment type="caution">
    <text evidence="2">The sequence shown here is derived from an EMBL/GenBank/DDBJ whole genome shotgun (WGS) entry which is preliminary data.</text>
</comment>
<dbReference type="EMBL" id="JACNLK010000064">
    <property type="protein sequence ID" value="MBC8208952.1"/>
    <property type="molecule type" value="Genomic_DNA"/>
</dbReference>
<reference evidence="2 3" key="1">
    <citation type="submission" date="2020-08" db="EMBL/GenBank/DDBJ databases">
        <title>Bridging the membrane lipid divide: bacteria of the FCB group superphylum have the potential to synthesize archaeal ether lipids.</title>
        <authorList>
            <person name="Villanueva L."/>
            <person name="Von Meijenfeldt F.A.B."/>
            <person name="Westbye A.B."/>
            <person name="Yadav S."/>
            <person name="Hopmans E.C."/>
            <person name="Dutilh B.E."/>
            <person name="Sinninghe Damste J.S."/>
        </authorList>
    </citation>
    <scope>NUCLEOTIDE SEQUENCE [LARGE SCALE GENOMIC DNA]</scope>
    <source>
        <strain evidence="2">NIOZ-UU81</strain>
    </source>
</reference>
<dbReference type="Pfam" id="PF13472">
    <property type="entry name" value="Lipase_GDSL_2"/>
    <property type="match status" value="1"/>
</dbReference>
<proteinExistence type="predicted"/>
<protein>
    <recommendedName>
        <fullName evidence="1">SGNH hydrolase-type esterase domain-containing protein</fullName>
    </recommendedName>
</protein>
<dbReference type="SUPFAM" id="SSF52266">
    <property type="entry name" value="SGNH hydrolase"/>
    <property type="match status" value="1"/>
</dbReference>
<evidence type="ECO:0000313" key="3">
    <source>
        <dbReference type="Proteomes" id="UP000599024"/>
    </source>
</evidence>
<accession>A0A8J6N8Q5</accession>
<evidence type="ECO:0000313" key="2">
    <source>
        <dbReference type="EMBL" id="MBC8208952.1"/>
    </source>
</evidence>
<gene>
    <name evidence="2" type="ORF">H8E79_07280</name>
</gene>
<dbReference type="InterPro" id="IPR013830">
    <property type="entry name" value="SGNH_hydro"/>
</dbReference>
<dbReference type="PANTHER" id="PTHR30383">
    <property type="entry name" value="THIOESTERASE 1/PROTEASE 1/LYSOPHOSPHOLIPASE L1"/>
    <property type="match status" value="1"/>
</dbReference>
<dbReference type="Proteomes" id="UP000599024">
    <property type="component" value="Unassembled WGS sequence"/>
</dbReference>